<dbReference type="Proteomes" id="UP000818624">
    <property type="component" value="Chromosome 3"/>
</dbReference>
<evidence type="ECO:0000256" key="5">
    <source>
        <dbReference type="SAM" id="MobiDB-lite"/>
    </source>
</evidence>
<evidence type="ECO:0000256" key="1">
    <source>
        <dbReference type="ARBA" id="ARBA00004367"/>
    </source>
</evidence>
<keyword evidence="4" id="KW-0430">Lectin</keyword>
<sequence>MPASRLWVTLLLAPALVHLVNTMDSMEYARNILRSTTYDVLFEKNRTITQSDSFRLLRGEYDEDAELVKPEGAFKNMTLTWGDEADYELYRITPRECYLCRYPPAHVTEGTAQKHQRLPLTPYEQNEILGHALYLLQQQRGLCIEYMNGYFGYRFCYDYELRQVPATKLMEASLVKGLATLGPEDPENNVYIMGKWSEDLGRTPELDATTDKSAHPSSLRPVGSSSIKKDEETLYSDQNLYLEQKWTDGTICDLNGLPRTTLVRYFCPSDKKDKIESINELQTCGYIINIHTPALCNITAFARPSEVPVHPIQCRLVTPDEPEERSAYLKEFGMIKDHVHGDTLDEHTADDESLDFDVTADGATDQAYTIDLFGDEFDEQNVEGLYEILERAKKESPYYQAGAEAASEQPTPSQTTAEEQATVLVDDEVQINIHSFLRGLQGMASTSSASETTSAPEQTQTPMPARDEL</sequence>
<protein>
    <recommendedName>
        <fullName evidence="3">Protein OS-9 homolog</fullName>
    </recommendedName>
</protein>
<feature type="compositionally biased region" description="Basic and acidic residues" evidence="5">
    <location>
        <begin position="203"/>
        <end position="214"/>
    </location>
</feature>
<feature type="compositionally biased region" description="Polar residues" evidence="5">
    <location>
        <begin position="408"/>
        <end position="418"/>
    </location>
</feature>
<evidence type="ECO:0000259" key="7">
    <source>
        <dbReference type="Pfam" id="PF07915"/>
    </source>
</evidence>
<name>A0ABY8EUS7_MALFU</name>
<reference evidence="8 9" key="1">
    <citation type="journal article" date="2020" name="Elife">
        <title>Loss of centromere function drives karyotype evolution in closely related Malassezia species.</title>
        <authorList>
            <person name="Sankaranarayanan S.R."/>
            <person name="Ianiri G."/>
            <person name="Coelho M.A."/>
            <person name="Reza M.H."/>
            <person name="Thimmappa B.C."/>
            <person name="Ganguly P."/>
            <person name="Vadnala R.N."/>
            <person name="Sun S."/>
            <person name="Siddharthan R."/>
            <person name="Tellgren-Roth C."/>
            <person name="Dawson T.L."/>
            <person name="Heitman J."/>
            <person name="Sanyal K."/>
        </authorList>
    </citation>
    <scope>NUCLEOTIDE SEQUENCE [LARGE SCALE GENOMIC DNA]</scope>
    <source>
        <strain evidence="8">CBS14141</strain>
    </source>
</reference>
<dbReference type="InterPro" id="IPR045149">
    <property type="entry name" value="OS-9-like"/>
</dbReference>
<evidence type="ECO:0000256" key="2">
    <source>
        <dbReference type="ARBA" id="ARBA00009918"/>
    </source>
</evidence>
<dbReference type="PANTHER" id="PTHR15414">
    <property type="entry name" value="OS-9-RELATED"/>
    <property type="match status" value="1"/>
</dbReference>
<feature type="compositionally biased region" description="Low complexity" evidence="5">
    <location>
        <begin position="444"/>
        <end position="455"/>
    </location>
</feature>
<dbReference type="Pfam" id="PF07915">
    <property type="entry name" value="PRKCSH"/>
    <property type="match status" value="1"/>
</dbReference>
<dbReference type="Gene3D" id="2.70.130.10">
    <property type="entry name" value="Mannose-6-phosphate receptor binding domain"/>
    <property type="match status" value="1"/>
</dbReference>
<evidence type="ECO:0000256" key="4">
    <source>
        <dbReference type="ARBA" id="ARBA00022734"/>
    </source>
</evidence>
<dbReference type="PANTHER" id="PTHR15414:SF0">
    <property type="entry name" value="ENDOPLASMIC RETICULUM LECTIN 1"/>
    <property type="match status" value="1"/>
</dbReference>
<evidence type="ECO:0000256" key="6">
    <source>
        <dbReference type="SAM" id="SignalP"/>
    </source>
</evidence>
<feature type="domain" description="Protein OS9-like" evidence="7">
    <location>
        <begin position="141"/>
        <end position="252"/>
    </location>
</feature>
<evidence type="ECO:0000313" key="9">
    <source>
        <dbReference type="Proteomes" id="UP000818624"/>
    </source>
</evidence>
<dbReference type="EMBL" id="CP046236">
    <property type="protein sequence ID" value="WFD48587.1"/>
    <property type="molecule type" value="Genomic_DNA"/>
</dbReference>
<accession>A0ABY8EUS7</accession>
<feature type="region of interest" description="Disordered" evidence="5">
    <location>
        <begin position="442"/>
        <end position="469"/>
    </location>
</feature>
<feature type="region of interest" description="Disordered" evidence="5">
    <location>
        <begin position="399"/>
        <end position="418"/>
    </location>
</feature>
<keyword evidence="6" id="KW-0732">Signal</keyword>
<organism evidence="8 9">
    <name type="scientific">Malassezia furfur</name>
    <name type="common">Pityriasis versicolor infection agent</name>
    <name type="synonym">Pityrosporum furfur</name>
    <dbReference type="NCBI Taxonomy" id="55194"/>
    <lineage>
        <taxon>Eukaryota</taxon>
        <taxon>Fungi</taxon>
        <taxon>Dikarya</taxon>
        <taxon>Basidiomycota</taxon>
        <taxon>Ustilaginomycotina</taxon>
        <taxon>Malasseziomycetes</taxon>
        <taxon>Malasseziales</taxon>
        <taxon>Malasseziaceae</taxon>
        <taxon>Malassezia</taxon>
    </lineage>
</organism>
<gene>
    <name evidence="8" type="primary">YOS9</name>
    <name evidence="8" type="ORF">GLX27_003257</name>
</gene>
<feature type="region of interest" description="Disordered" evidence="5">
    <location>
        <begin position="203"/>
        <end position="225"/>
    </location>
</feature>
<dbReference type="SUPFAM" id="SSF50911">
    <property type="entry name" value="Mannose 6-phosphate receptor domain"/>
    <property type="match status" value="1"/>
</dbReference>
<evidence type="ECO:0000313" key="8">
    <source>
        <dbReference type="EMBL" id="WFD48587.1"/>
    </source>
</evidence>
<keyword evidence="9" id="KW-1185">Reference proteome</keyword>
<evidence type="ECO:0000256" key="3">
    <source>
        <dbReference type="ARBA" id="ARBA00018727"/>
    </source>
</evidence>
<comment type="subcellular location">
    <subcellularLocation>
        <location evidence="1">Endoplasmic reticulum membrane</location>
        <topology evidence="1">Peripheral membrane protein</topology>
        <orientation evidence="1">Lumenal side</orientation>
    </subcellularLocation>
</comment>
<proteinExistence type="inferred from homology"/>
<feature type="signal peptide" evidence="6">
    <location>
        <begin position="1"/>
        <end position="22"/>
    </location>
</feature>
<dbReference type="InterPro" id="IPR012913">
    <property type="entry name" value="OS9-like_dom"/>
</dbReference>
<comment type="similarity">
    <text evidence="2">Belongs to the OS-9 family.</text>
</comment>
<feature type="chain" id="PRO_5045937238" description="Protein OS-9 homolog" evidence="6">
    <location>
        <begin position="23"/>
        <end position="469"/>
    </location>
</feature>
<dbReference type="InterPro" id="IPR009011">
    <property type="entry name" value="Man6P_isomerase_rcpt-bd_dom_sf"/>
</dbReference>